<evidence type="ECO:0000256" key="1">
    <source>
        <dbReference type="SAM" id="Phobius"/>
    </source>
</evidence>
<gene>
    <name evidence="2" type="ORF">G7Y31_00385</name>
</gene>
<keyword evidence="1" id="KW-0812">Transmembrane</keyword>
<feature type="transmembrane region" description="Helical" evidence="1">
    <location>
        <begin position="37"/>
        <end position="61"/>
    </location>
</feature>
<dbReference type="EMBL" id="CP064954">
    <property type="protein sequence ID" value="QPK79233.1"/>
    <property type="molecule type" value="Genomic_DNA"/>
</dbReference>
<dbReference type="KEGG" id="cliz:G7Y31_00385"/>
<feature type="transmembrane region" description="Helical" evidence="1">
    <location>
        <begin position="96"/>
        <end position="115"/>
    </location>
</feature>
<dbReference type="AlphaFoldDB" id="A0A7T0KGB7"/>
<keyword evidence="3" id="KW-1185">Reference proteome</keyword>
<proteinExistence type="predicted"/>
<protein>
    <submittedName>
        <fullName evidence="2">Uncharacterized protein</fullName>
    </submittedName>
</protein>
<dbReference type="Proteomes" id="UP000594681">
    <property type="component" value="Chromosome"/>
</dbReference>
<feature type="transmembrane region" description="Helical" evidence="1">
    <location>
        <begin position="68"/>
        <end position="90"/>
    </location>
</feature>
<organism evidence="2 3">
    <name type="scientific">Corynebacterium lizhenjunii</name>
    <dbReference type="NCBI Taxonomy" id="2709394"/>
    <lineage>
        <taxon>Bacteria</taxon>
        <taxon>Bacillati</taxon>
        <taxon>Actinomycetota</taxon>
        <taxon>Actinomycetes</taxon>
        <taxon>Mycobacteriales</taxon>
        <taxon>Corynebacteriaceae</taxon>
        <taxon>Corynebacterium</taxon>
    </lineage>
</organism>
<reference evidence="2 3" key="1">
    <citation type="submission" date="2020-11" db="EMBL/GenBank/DDBJ databases">
        <title>Corynebacterium sp. ZJ-599.</title>
        <authorList>
            <person name="Zhou J."/>
        </authorList>
    </citation>
    <scope>NUCLEOTIDE SEQUENCE [LARGE SCALE GENOMIC DNA]</scope>
    <source>
        <strain evidence="2 3">ZJ-599</strain>
    </source>
</reference>
<name>A0A7T0KGB7_9CORY</name>
<evidence type="ECO:0000313" key="3">
    <source>
        <dbReference type="Proteomes" id="UP000594681"/>
    </source>
</evidence>
<keyword evidence="1" id="KW-1133">Transmembrane helix</keyword>
<dbReference type="RefSeq" id="WP_165010413.1">
    <property type="nucleotide sequence ID" value="NZ_CP064954.1"/>
</dbReference>
<accession>A0A7T0KGB7</accession>
<evidence type="ECO:0000313" key="2">
    <source>
        <dbReference type="EMBL" id="QPK79233.1"/>
    </source>
</evidence>
<sequence length="123" mass="12111">MSMTQKWFAVGSLVALVVGLALGLAVSATHIALGTFLLAMALMLGPFAGVGLLGFAAAVAASGPQKSLAWLGGSLLLAAVGLVMFTPMGVVPTSALPLYVTGAGLGALAVALLPATPLRARQP</sequence>
<keyword evidence="1" id="KW-0472">Membrane</keyword>